<evidence type="ECO:0000256" key="1">
    <source>
        <dbReference type="ARBA" id="ARBA00006241"/>
    </source>
</evidence>
<evidence type="ECO:0000256" key="8">
    <source>
        <dbReference type="SAM" id="Phobius"/>
    </source>
</evidence>
<dbReference type="SUPFAM" id="SSF51197">
    <property type="entry name" value="Clavaminate synthase-like"/>
    <property type="match status" value="1"/>
</dbReference>
<sequence length="1214" mass="130711">MENKLRIQRNFVSVEGVSRLFDDIRELTVPHPQDAIDKGLLSIHGHGGTTYDFPETEDKISAFRDIIYDDERAHGQISGILRLQLVKESVRDHVKSIVNRTIDNSVIENGGTIHLYLSKPESSALANHTDVTDIFVLQLSGAKEWILCDADAPQFAHKLDRNLRGKLDLCTTYNAAEMDSLRCERTILYPGDALYLPKHVVHSAQATPDGLSAHLTFGFAENTCSADRMDSCLGVQSRFQHRDLQTTCNSDQGGSVCNTSCNCACTGSCDGQPCFSNCNGGCTGSCDNFFSSCDSGCISNCNGGCLGGSCDSNCNSCCNGGCLVCPTPQPTRPPTPQPTPQPTPGPTHQPTPGPTAPPTPGPTPIPTPQPTPGPSPKPSDSPTDNPSYKPSQNPSREPSSEPSGLPSQKPSREGSLGPTFTPSTRPTGIPSISPSLVPSTAPSEVPSVVPSESPSDAPSAEPSRQPSLGPTIEPSVDPTFAPVIGPTPPPTPGPTSAPTIAGSAEPSTIPSAAPTGIPSVQPSRSPSITPFVGQTPRPTVVDSSSPSLPPTESPTLKPVVGDTARPSLEFSNEPSAEPSMALDSGPSAVLSSSMPSSEPSFETFDREEDQNSISSGTGLDSSVIFGIVGAAAVLFGLCFLYMFFFRKKKKKVLKVTVDVKPQEDGTIKVKKKTEYRGNHAPTIERLEFPNEVNANANGYFIESDDRQFGTGAVATTNFRAQPREQAPSRKEAEFHFGPEGDEIPMAAAIVGDDDGQVPIAEIGLGSVGSGGKGEGEEDDILSGMKKRKDTKGGTVVGHMPVKDTKESARRERAQGGKQSDEQIKTSARQERDTIRESDRQAKRAARSKTVAITPGAFSSSDEHKSESKSHKSRRPSNDGDLASNDSSHHGDDLASRKAKDYDNKERVVREYVIREGEDKEDRASRKAREHDEATAARKSRARSKDGNEKSGERHRRATTPTRGPGAQSVGGESAKSSVLREDRAARKARDHDDATPARKARARSNDSIDKSGERRRRATTPTRSPRAQSVDGETPKSPNEANLRSPQSEDGKSPNRRSRRSPTRDTGKGKTDPRSPQSEDGLSMSERVKSPRSERVKSPKSDRGKLSKSDHGSSSKSRRRKMSPHRSSTPSSSHRPDVGSSDHGSSSRRHQSNRLHHSSRRSSHRPNNDSTDRKTHQHKSHRHSTRRSERSPKSSKDAEQVIPVLQNVEEEMEE</sequence>
<comment type="function">
    <text evidence="5">In the vertebrate host, binds to highly sulfated heparan sulfate proteoglycans (HSPGs) on the surface of host hepatocytes and is required for sporozoite invasion of the host hepatocytes.</text>
</comment>
<dbReference type="Pfam" id="PF08007">
    <property type="entry name" value="JmjC_2"/>
    <property type="match status" value="1"/>
</dbReference>
<evidence type="ECO:0000256" key="5">
    <source>
        <dbReference type="ARBA" id="ARBA00033726"/>
    </source>
</evidence>
<reference evidence="10" key="1">
    <citation type="submission" date="2023-08" db="EMBL/GenBank/DDBJ databases">
        <authorList>
            <person name="Audoor S."/>
            <person name="Bilcke G."/>
        </authorList>
    </citation>
    <scope>NUCLEOTIDE SEQUENCE</scope>
</reference>
<organism evidence="10 11">
    <name type="scientific">Cylindrotheca closterium</name>
    <dbReference type="NCBI Taxonomy" id="2856"/>
    <lineage>
        <taxon>Eukaryota</taxon>
        <taxon>Sar</taxon>
        <taxon>Stramenopiles</taxon>
        <taxon>Ochrophyta</taxon>
        <taxon>Bacillariophyta</taxon>
        <taxon>Bacillariophyceae</taxon>
        <taxon>Bacillariophycidae</taxon>
        <taxon>Bacillariales</taxon>
        <taxon>Bacillariaceae</taxon>
        <taxon>Cylindrotheca</taxon>
    </lineage>
</organism>
<feature type="compositionally biased region" description="Low complexity" evidence="7">
    <location>
        <begin position="1125"/>
        <end position="1144"/>
    </location>
</feature>
<keyword evidence="3" id="KW-0748">Sporozoite</keyword>
<dbReference type="PANTHER" id="PTHR44826:SF3">
    <property type="entry name" value="SPORE COAT PROTEIN SP85"/>
    <property type="match status" value="1"/>
</dbReference>
<gene>
    <name evidence="10" type="ORF">CYCCA115_LOCUS3420</name>
</gene>
<dbReference type="PROSITE" id="PS51184">
    <property type="entry name" value="JMJC"/>
    <property type="match status" value="1"/>
</dbReference>
<dbReference type="Gene3D" id="2.60.120.650">
    <property type="entry name" value="Cupin"/>
    <property type="match status" value="1"/>
</dbReference>
<dbReference type="InterPro" id="IPR051860">
    <property type="entry name" value="Plasmodium_CSP_Invasion"/>
</dbReference>
<feature type="compositionally biased region" description="Basic and acidic residues" evidence="7">
    <location>
        <begin position="800"/>
        <end position="841"/>
    </location>
</feature>
<evidence type="ECO:0000313" key="11">
    <source>
        <dbReference type="Proteomes" id="UP001295423"/>
    </source>
</evidence>
<feature type="compositionally biased region" description="Basic and acidic residues" evidence="7">
    <location>
        <begin position="886"/>
        <end position="935"/>
    </location>
</feature>
<feature type="compositionally biased region" description="Low complexity" evidence="7">
    <location>
        <begin position="438"/>
        <end position="463"/>
    </location>
</feature>
<comment type="function">
    <text evidence="6">Essential sporozoite protein. In the mosquito vector, required for sporozoite development in the oocyst, migration through the vector hemolymph and entry into the vector salivary glands. In the vertebrate host, required for sporozoite migration through the host dermis and infection of host hepatocytes. Binds to highly sulfated heparan sulfate proteoglycans (HSPGs) on the surface of host hepatocytes.</text>
</comment>
<dbReference type="EMBL" id="CAKOGP040000291">
    <property type="protein sequence ID" value="CAJ1933696.1"/>
    <property type="molecule type" value="Genomic_DNA"/>
</dbReference>
<feature type="compositionally biased region" description="Basic and acidic residues" evidence="7">
    <location>
        <begin position="978"/>
        <end position="996"/>
    </location>
</feature>
<feature type="compositionally biased region" description="Polar residues" evidence="7">
    <location>
        <begin position="518"/>
        <end position="528"/>
    </location>
</feature>
<feature type="compositionally biased region" description="Polar residues" evidence="7">
    <location>
        <begin position="384"/>
        <end position="409"/>
    </location>
</feature>
<dbReference type="Proteomes" id="UP001295423">
    <property type="component" value="Unassembled WGS sequence"/>
</dbReference>
<comment type="similarity">
    <text evidence="1">Belongs to the plasmodium circumsporozoite protein family.</text>
</comment>
<dbReference type="InterPro" id="IPR003347">
    <property type="entry name" value="JmjC_dom"/>
</dbReference>
<evidence type="ECO:0000259" key="9">
    <source>
        <dbReference type="PROSITE" id="PS51184"/>
    </source>
</evidence>
<keyword evidence="4" id="KW-0677">Repeat</keyword>
<evidence type="ECO:0000313" key="10">
    <source>
        <dbReference type="EMBL" id="CAJ1933696.1"/>
    </source>
</evidence>
<accession>A0AAD2CLC4</accession>
<comment type="caution">
    <text evidence="10">The sequence shown here is derived from an EMBL/GenBank/DDBJ whole genome shotgun (WGS) entry which is preliminary data.</text>
</comment>
<keyword evidence="8" id="KW-0812">Transmembrane</keyword>
<feature type="domain" description="JmjC" evidence="9">
    <location>
        <begin position="72"/>
        <end position="236"/>
    </location>
</feature>
<feature type="region of interest" description="Disordered" evidence="7">
    <location>
        <begin position="763"/>
        <end position="1214"/>
    </location>
</feature>
<dbReference type="PANTHER" id="PTHR44826">
    <property type="entry name" value="SPORE COAT PROTEIN SP85"/>
    <property type="match status" value="1"/>
</dbReference>
<feature type="compositionally biased region" description="Pro residues" evidence="7">
    <location>
        <begin position="331"/>
        <end position="379"/>
    </location>
</feature>
<dbReference type="AlphaFoldDB" id="A0AAD2CLC4"/>
<evidence type="ECO:0000256" key="2">
    <source>
        <dbReference type="ARBA" id="ARBA00021911"/>
    </source>
</evidence>
<feature type="region of interest" description="Disordered" evidence="7">
    <location>
        <begin position="331"/>
        <end position="613"/>
    </location>
</feature>
<feature type="transmembrane region" description="Helical" evidence="8">
    <location>
        <begin position="623"/>
        <end position="644"/>
    </location>
</feature>
<feature type="compositionally biased region" description="Basic and acidic residues" evidence="7">
    <location>
        <begin position="1186"/>
        <end position="1199"/>
    </location>
</feature>
<feature type="compositionally biased region" description="Polar residues" evidence="7">
    <location>
        <begin position="418"/>
        <end position="437"/>
    </location>
</feature>
<keyword evidence="8" id="KW-0472">Membrane</keyword>
<feature type="compositionally biased region" description="Low complexity" evidence="7">
    <location>
        <begin position="584"/>
        <end position="600"/>
    </location>
</feature>
<feature type="compositionally biased region" description="Basic and acidic residues" evidence="7">
    <location>
        <begin position="942"/>
        <end position="951"/>
    </location>
</feature>
<feature type="compositionally biased region" description="Basic and acidic residues" evidence="7">
    <location>
        <begin position="860"/>
        <end position="869"/>
    </location>
</feature>
<feature type="compositionally biased region" description="Pro residues" evidence="7">
    <location>
        <begin position="485"/>
        <end position="495"/>
    </location>
</feature>
<evidence type="ECO:0000256" key="3">
    <source>
        <dbReference type="ARBA" id="ARBA00022522"/>
    </source>
</evidence>
<feature type="compositionally biased region" description="Basic and acidic residues" evidence="7">
    <location>
        <begin position="1086"/>
        <end position="1113"/>
    </location>
</feature>
<feature type="compositionally biased region" description="Polar residues" evidence="7">
    <location>
        <begin position="1036"/>
        <end position="1046"/>
    </location>
</feature>
<proteinExistence type="inferred from homology"/>
<feature type="compositionally biased region" description="Basic and acidic residues" evidence="7">
    <location>
        <begin position="1003"/>
        <end position="1012"/>
    </location>
</feature>
<feature type="compositionally biased region" description="Basic residues" evidence="7">
    <location>
        <begin position="1146"/>
        <end position="1164"/>
    </location>
</feature>
<keyword evidence="8" id="KW-1133">Transmembrane helix</keyword>
<feature type="compositionally biased region" description="Basic and acidic residues" evidence="7">
    <location>
        <begin position="1062"/>
        <end position="1073"/>
    </location>
</feature>
<name>A0AAD2CLC4_9STRA</name>
<evidence type="ECO:0000256" key="6">
    <source>
        <dbReference type="ARBA" id="ARBA00045806"/>
    </source>
</evidence>
<keyword evidence="11" id="KW-1185">Reference proteome</keyword>
<feature type="compositionally biased region" description="Basic residues" evidence="7">
    <location>
        <begin position="1175"/>
        <end position="1185"/>
    </location>
</feature>
<evidence type="ECO:0000256" key="4">
    <source>
        <dbReference type="ARBA" id="ARBA00022737"/>
    </source>
</evidence>
<evidence type="ECO:0000256" key="7">
    <source>
        <dbReference type="SAM" id="MobiDB-lite"/>
    </source>
</evidence>
<protein>
    <recommendedName>
        <fullName evidence="2">Circumsporozoite protein</fullName>
    </recommendedName>
</protein>